<proteinExistence type="predicted"/>
<feature type="compositionally biased region" description="Low complexity" evidence="1">
    <location>
        <begin position="323"/>
        <end position="336"/>
    </location>
</feature>
<feature type="region of interest" description="Disordered" evidence="1">
    <location>
        <begin position="177"/>
        <end position="210"/>
    </location>
</feature>
<feature type="compositionally biased region" description="Low complexity" evidence="1">
    <location>
        <begin position="180"/>
        <end position="210"/>
    </location>
</feature>
<keyword evidence="4" id="KW-1185">Reference proteome</keyword>
<comment type="caution">
    <text evidence="3">The sequence shown here is derived from an EMBL/GenBank/DDBJ whole genome shotgun (WGS) entry which is preliminary data.</text>
</comment>
<feature type="transmembrane region" description="Helical" evidence="2">
    <location>
        <begin position="213"/>
        <end position="238"/>
    </location>
</feature>
<accession>A0ABR3AH44</accession>
<evidence type="ECO:0000313" key="4">
    <source>
        <dbReference type="Proteomes" id="UP001437256"/>
    </source>
</evidence>
<feature type="region of interest" description="Disordered" evidence="1">
    <location>
        <begin position="358"/>
        <end position="381"/>
    </location>
</feature>
<evidence type="ECO:0000313" key="3">
    <source>
        <dbReference type="EMBL" id="KAL0071907.1"/>
    </source>
</evidence>
<reference evidence="3 4" key="1">
    <citation type="submission" date="2024-05" db="EMBL/GenBank/DDBJ databases">
        <title>A draft genome resource for the thread blight pathogen Marasmius tenuissimus strain MS-2.</title>
        <authorList>
            <person name="Yulfo-Soto G.E."/>
            <person name="Baruah I.K."/>
            <person name="Amoako-Attah I."/>
            <person name="Bukari Y."/>
            <person name="Meinhardt L.W."/>
            <person name="Bailey B.A."/>
            <person name="Cohen S.P."/>
        </authorList>
    </citation>
    <scope>NUCLEOTIDE SEQUENCE [LARGE SCALE GENOMIC DNA]</scope>
    <source>
        <strain evidence="3 4">MS-2</strain>
    </source>
</reference>
<evidence type="ECO:0000256" key="1">
    <source>
        <dbReference type="SAM" id="MobiDB-lite"/>
    </source>
</evidence>
<gene>
    <name evidence="3" type="ORF">AAF712_000830</name>
</gene>
<dbReference type="EMBL" id="JBBXMP010000002">
    <property type="protein sequence ID" value="KAL0071907.1"/>
    <property type="molecule type" value="Genomic_DNA"/>
</dbReference>
<sequence>MDRFLGGSGPFYALLIPVFGTPRNISIPESSFKDGQGTFSTQLPFPKDQKFIITMSDGTGFGSGGSTEVLNAESSKGGRCNTTDPGVDFTFELNSALTQCRRFTFSAYSNARPPVTILGIIPGGTPFILKPPANSNSFDWVTNVFNGTSIVFALVDSQGRQGGSSDLKVVGASDDASCIDSNSPSSTMSTPSSPTSSGADTGSSPSNRSSTSIGAIAGTVIGGLVFLAVAITLGLFFLRRNKSRSQDIRDWDDGHGYGGPPRRLRPEFDPSDPALLAEQPTPAPYGSNPFSSGSEVDFRSQQHGSVSHSYDTSHPATEIHPFTAQQSTAAPSTSAQRKSAMAGVSSYKPSRFVLHTDAEDVPREEEEVVELPPMYSERKPR</sequence>
<feature type="compositionally biased region" description="Polar residues" evidence="1">
    <location>
        <begin position="288"/>
        <end position="315"/>
    </location>
</feature>
<keyword evidence="2" id="KW-1133">Transmembrane helix</keyword>
<feature type="region of interest" description="Disordered" evidence="1">
    <location>
        <begin position="247"/>
        <end position="345"/>
    </location>
</feature>
<evidence type="ECO:0000256" key="2">
    <source>
        <dbReference type="SAM" id="Phobius"/>
    </source>
</evidence>
<dbReference type="Proteomes" id="UP001437256">
    <property type="component" value="Unassembled WGS sequence"/>
</dbReference>
<keyword evidence="2" id="KW-0472">Membrane</keyword>
<organism evidence="3 4">
    <name type="scientific">Marasmius tenuissimus</name>
    <dbReference type="NCBI Taxonomy" id="585030"/>
    <lineage>
        <taxon>Eukaryota</taxon>
        <taxon>Fungi</taxon>
        <taxon>Dikarya</taxon>
        <taxon>Basidiomycota</taxon>
        <taxon>Agaricomycotina</taxon>
        <taxon>Agaricomycetes</taxon>
        <taxon>Agaricomycetidae</taxon>
        <taxon>Agaricales</taxon>
        <taxon>Marasmiineae</taxon>
        <taxon>Marasmiaceae</taxon>
        <taxon>Marasmius</taxon>
    </lineage>
</organism>
<keyword evidence="2" id="KW-0812">Transmembrane</keyword>
<name>A0ABR3AH44_9AGAR</name>
<dbReference type="CDD" id="cd12087">
    <property type="entry name" value="TM_EGFR-like"/>
    <property type="match status" value="1"/>
</dbReference>
<protein>
    <submittedName>
        <fullName evidence="3">Uncharacterized protein</fullName>
    </submittedName>
</protein>